<dbReference type="GO" id="GO:0008289">
    <property type="term" value="F:lipid binding"/>
    <property type="evidence" value="ECO:0007669"/>
    <property type="project" value="UniProtKB-KW"/>
</dbReference>
<reference evidence="2 3" key="1">
    <citation type="submission" date="2020-04" db="EMBL/GenBank/DDBJ databases">
        <title>Novel Mycoplasma species detected in Phocoena phocoena (harbor porpoise) from the USA.</title>
        <authorList>
            <person name="Volokhov D.V."/>
        </authorList>
    </citation>
    <scope>NUCLEOTIDE SEQUENCE [LARGE SCALE GENOMIC DNA]</scope>
    <source>
        <strain evidence="2 3">Phocoena C-264-GEN</strain>
    </source>
</reference>
<dbReference type="Gene3D" id="3.40.50.10170">
    <property type="match status" value="1"/>
</dbReference>
<dbReference type="InterPro" id="IPR043168">
    <property type="entry name" value="DegV_C"/>
</dbReference>
<organism evidence="2 3">
    <name type="scientific">Mycoplasma phocoenae</name>
    <dbReference type="NCBI Taxonomy" id="754517"/>
    <lineage>
        <taxon>Bacteria</taxon>
        <taxon>Bacillati</taxon>
        <taxon>Mycoplasmatota</taxon>
        <taxon>Mollicutes</taxon>
        <taxon>Mycoplasmataceae</taxon>
        <taxon>Mycoplasma</taxon>
    </lineage>
</organism>
<dbReference type="PROSITE" id="PS51482">
    <property type="entry name" value="DEGV"/>
    <property type="match status" value="1"/>
</dbReference>
<evidence type="ECO:0000256" key="1">
    <source>
        <dbReference type="ARBA" id="ARBA00023121"/>
    </source>
</evidence>
<protein>
    <submittedName>
        <fullName evidence="2">DegV family EDD domain-containing protein</fullName>
    </submittedName>
</protein>
<accession>A0A858U5N0</accession>
<dbReference type="Pfam" id="PF02645">
    <property type="entry name" value="DegV"/>
    <property type="match status" value="1"/>
</dbReference>
<dbReference type="SUPFAM" id="SSF82549">
    <property type="entry name" value="DAK1/DegV-like"/>
    <property type="match status" value="1"/>
</dbReference>
<dbReference type="Gene3D" id="3.30.1180.10">
    <property type="match status" value="1"/>
</dbReference>
<gene>
    <name evidence="2" type="ORF">HGG69_00095</name>
</gene>
<dbReference type="KEGG" id="mphe:HGG69_00095"/>
<dbReference type="Proteomes" id="UP000501060">
    <property type="component" value="Chromosome"/>
</dbReference>
<dbReference type="PANTHER" id="PTHR33434">
    <property type="entry name" value="DEGV DOMAIN-CONTAINING PROTEIN DR_1986-RELATED"/>
    <property type="match status" value="1"/>
</dbReference>
<name>A0A858U5N0_9MOLU</name>
<dbReference type="NCBIfam" id="TIGR00762">
    <property type="entry name" value="DegV"/>
    <property type="match status" value="1"/>
</dbReference>
<sequence>MNRKIGIILDSFCGLTQKEVNDLGFDFIPLQVIINGKNNLEGINITNLEVRAQIESGKKVQTSLPPYAFMENLMQNLNNKYDHIYVLPINSALSSEFNHLCAIANSINPDKFTIFNNNFVSKQYIIIANKIIEMNENGKSHKDILNFLESQNNATLNYIIPANLDAFVSGGRLSNYKKIIMTSLKLIPILKNNDGVTATGVKRTMKSAILKAMEKLLEYIGGEKNLDQYNFWIVHTGIQKYVDIVESYLAELDAKPIFSSFAAASVLIHAGIDAISIGISKKI</sequence>
<dbReference type="InterPro" id="IPR050270">
    <property type="entry name" value="DegV_domain_contain"/>
</dbReference>
<keyword evidence="3" id="KW-1185">Reference proteome</keyword>
<evidence type="ECO:0000313" key="3">
    <source>
        <dbReference type="Proteomes" id="UP000501060"/>
    </source>
</evidence>
<evidence type="ECO:0000313" key="2">
    <source>
        <dbReference type="EMBL" id="QJG66737.1"/>
    </source>
</evidence>
<keyword evidence="1" id="KW-0446">Lipid-binding</keyword>
<dbReference type="EMBL" id="CP051481">
    <property type="protein sequence ID" value="QJG66737.1"/>
    <property type="molecule type" value="Genomic_DNA"/>
</dbReference>
<dbReference type="RefSeq" id="WP_169604788.1">
    <property type="nucleotide sequence ID" value="NZ_CP051481.1"/>
</dbReference>
<proteinExistence type="predicted"/>
<dbReference type="PANTHER" id="PTHR33434:SF2">
    <property type="entry name" value="FATTY ACID-BINDING PROTEIN TM_1468"/>
    <property type="match status" value="1"/>
</dbReference>
<dbReference type="AlphaFoldDB" id="A0A858U5N0"/>
<dbReference type="InterPro" id="IPR003797">
    <property type="entry name" value="DegV"/>
</dbReference>